<protein>
    <submittedName>
        <fullName evidence="1">Uncharacterized protein</fullName>
    </submittedName>
</protein>
<proteinExistence type="predicted"/>
<gene>
    <name evidence="1" type="ORF">A3860_34265</name>
</gene>
<dbReference type="AlphaFoldDB" id="A0A1V9FPC4"/>
<name>A0A1V9FPC4_9BACT</name>
<dbReference type="Proteomes" id="UP000192796">
    <property type="component" value="Unassembled WGS sequence"/>
</dbReference>
<sequence>MCLVVSVFPALVWANNEDEVIRMANARKNTCFIILDFKCVKRQFKLRGIIFKFAVIIMR</sequence>
<organism evidence="1 2">
    <name type="scientific">Niastella vici</name>
    <dbReference type="NCBI Taxonomy" id="1703345"/>
    <lineage>
        <taxon>Bacteria</taxon>
        <taxon>Pseudomonadati</taxon>
        <taxon>Bacteroidota</taxon>
        <taxon>Chitinophagia</taxon>
        <taxon>Chitinophagales</taxon>
        <taxon>Chitinophagaceae</taxon>
        <taxon>Niastella</taxon>
    </lineage>
</organism>
<dbReference type="EMBL" id="LVYD01000065">
    <property type="protein sequence ID" value="OQP60147.1"/>
    <property type="molecule type" value="Genomic_DNA"/>
</dbReference>
<evidence type="ECO:0000313" key="2">
    <source>
        <dbReference type="Proteomes" id="UP000192796"/>
    </source>
</evidence>
<dbReference type="STRING" id="1703345.A3860_34265"/>
<keyword evidence="2" id="KW-1185">Reference proteome</keyword>
<reference evidence="1 2" key="1">
    <citation type="submission" date="2016-03" db="EMBL/GenBank/DDBJ databases">
        <title>Niastella vici sp. nov., isolated from farmland soil.</title>
        <authorList>
            <person name="Chen L."/>
            <person name="Wang D."/>
            <person name="Yang S."/>
            <person name="Wang G."/>
        </authorList>
    </citation>
    <scope>NUCLEOTIDE SEQUENCE [LARGE SCALE GENOMIC DNA]</scope>
    <source>
        <strain evidence="1 2">DJ57</strain>
    </source>
</reference>
<accession>A0A1V9FPC4</accession>
<evidence type="ECO:0000313" key="1">
    <source>
        <dbReference type="EMBL" id="OQP60147.1"/>
    </source>
</evidence>
<comment type="caution">
    <text evidence="1">The sequence shown here is derived from an EMBL/GenBank/DDBJ whole genome shotgun (WGS) entry which is preliminary data.</text>
</comment>